<evidence type="ECO:0000313" key="4">
    <source>
        <dbReference type="EMBL" id="MEI4770261.1"/>
    </source>
</evidence>
<evidence type="ECO:0000259" key="3">
    <source>
        <dbReference type="PROSITE" id="PS51462"/>
    </source>
</evidence>
<keyword evidence="2" id="KW-0378">Hydrolase</keyword>
<dbReference type="PROSITE" id="PS51462">
    <property type="entry name" value="NUDIX"/>
    <property type="match status" value="1"/>
</dbReference>
<dbReference type="InterPro" id="IPR000086">
    <property type="entry name" value="NUDIX_hydrolase_dom"/>
</dbReference>
<keyword evidence="5" id="KW-1185">Reference proteome</keyword>
<accession>A0ABU8F8A1</accession>
<comment type="caution">
    <text evidence="4">The sequence shown here is derived from an EMBL/GenBank/DDBJ whole genome shotgun (WGS) entry which is preliminary data.</text>
</comment>
<evidence type="ECO:0000313" key="5">
    <source>
        <dbReference type="Proteomes" id="UP001364890"/>
    </source>
</evidence>
<evidence type="ECO:0000256" key="2">
    <source>
        <dbReference type="ARBA" id="ARBA00022801"/>
    </source>
</evidence>
<dbReference type="SUPFAM" id="SSF55811">
    <property type="entry name" value="Nudix"/>
    <property type="match status" value="1"/>
</dbReference>
<feature type="domain" description="Nudix hydrolase" evidence="3">
    <location>
        <begin position="11"/>
        <end position="152"/>
    </location>
</feature>
<gene>
    <name evidence="4" type="ORF">WAX74_11505</name>
</gene>
<dbReference type="RefSeq" id="WP_336497816.1">
    <property type="nucleotide sequence ID" value="NZ_JBAWSY010000007.1"/>
</dbReference>
<dbReference type="PANTHER" id="PTHR43046">
    <property type="entry name" value="GDP-MANNOSE MANNOSYL HYDROLASE"/>
    <property type="match status" value="1"/>
</dbReference>
<dbReference type="InterPro" id="IPR015797">
    <property type="entry name" value="NUDIX_hydrolase-like_dom_sf"/>
</dbReference>
<dbReference type="Gene3D" id="3.90.79.10">
    <property type="entry name" value="Nucleoside Triphosphate Pyrophosphohydrolase"/>
    <property type="match status" value="1"/>
</dbReference>
<protein>
    <submittedName>
        <fullName evidence="4">NUDIX domain-containing protein</fullName>
    </submittedName>
</protein>
<comment type="cofactor">
    <cofactor evidence="1">
        <name>Mg(2+)</name>
        <dbReference type="ChEBI" id="CHEBI:18420"/>
    </cofactor>
</comment>
<proteinExistence type="predicted"/>
<dbReference type="Pfam" id="PF00293">
    <property type="entry name" value="NUDIX"/>
    <property type="match status" value="1"/>
</dbReference>
<dbReference type="Proteomes" id="UP001364890">
    <property type="component" value="Unassembled WGS sequence"/>
</dbReference>
<dbReference type="PANTHER" id="PTHR43046:SF14">
    <property type="entry name" value="MUTT_NUDIX FAMILY PROTEIN"/>
    <property type="match status" value="1"/>
</dbReference>
<dbReference type="EMBL" id="JBAWSY010000007">
    <property type="protein sequence ID" value="MEI4770261.1"/>
    <property type="molecule type" value="Genomic_DNA"/>
</dbReference>
<evidence type="ECO:0000256" key="1">
    <source>
        <dbReference type="ARBA" id="ARBA00001946"/>
    </source>
</evidence>
<organism evidence="4 5">
    <name type="scientific">Psychrobacillus mangrovi</name>
    <dbReference type="NCBI Taxonomy" id="3117745"/>
    <lineage>
        <taxon>Bacteria</taxon>
        <taxon>Bacillati</taxon>
        <taxon>Bacillota</taxon>
        <taxon>Bacilli</taxon>
        <taxon>Bacillales</taxon>
        <taxon>Bacillaceae</taxon>
        <taxon>Psychrobacillus</taxon>
    </lineage>
</organism>
<sequence length="159" mass="19191">MDISFKTAEGRFNYRVAGLIVHDEKLLIMQDENQPYYYVPGGRITLHEKSEDAIRREIKEELSLEVNIKRLLWVNENFFEESTLNEKFHEICFFYLLELQDEEFLIRGNEFTVNEEGKIHTYYWKPFEELIALNLYPLFLKERITDLPLEIEHLVEIKL</sequence>
<dbReference type="CDD" id="cd04688">
    <property type="entry name" value="NUDIX_Hydrolase"/>
    <property type="match status" value="1"/>
</dbReference>
<reference evidence="4 5" key="1">
    <citation type="submission" date="2024-01" db="EMBL/GenBank/DDBJ databases">
        <title>Seven novel Bacillus-like species.</title>
        <authorList>
            <person name="Liu G."/>
        </authorList>
    </citation>
    <scope>NUCLEOTIDE SEQUENCE [LARGE SCALE GENOMIC DNA]</scope>
    <source>
        <strain evidence="4 5">FJAT-51614</strain>
    </source>
</reference>
<name>A0ABU8F8A1_9BACI</name>